<dbReference type="InterPro" id="IPR013221">
    <property type="entry name" value="Mur_ligase_cen"/>
</dbReference>
<evidence type="ECO:0000256" key="5">
    <source>
        <dbReference type="ARBA" id="ARBA00022618"/>
    </source>
</evidence>
<dbReference type="InterPro" id="IPR036565">
    <property type="entry name" value="Mur-like_cat_sf"/>
</dbReference>
<dbReference type="SUPFAM" id="SSF53244">
    <property type="entry name" value="MurD-like peptide ligases, peptide-binding domain"/>
    <property type="match status" value="1"/>
</dbReference>
<dbReference type="PANTHER" id="PTHR43692:SF1">
    <property type="entry name" value="UDP-N-ACETYLMURAMOYLALANINE--D-GLUTAMATE LIGASE"/>
    <property type="match status" value="1"/>
</dbReference>
<keyword evidence="6 9" id="KW-0547">Nucleotide-binding</keyword>
<keyword evidence="9 10" id="KW-0133">Cell shape</keyword>
<reference evidence="14" key="1">
    <citation type="submission" date="2018-01" db="EMBL/GenBank/DDBJ databases">
        <authorList>
            <person name="Li J."/>
        </authorList>
    </citation>
    <scope>NUCLEOTIDE SEQUENCE [LARGE SCALE GENOMIC DNA]</scope>
    <source>
        <strain evidence="14">2184</strain>
    </source>
</reference>
<dbReference type="Pfam" id="PF02875">
    <property type="entry name" value="Mur_ligase_C"/>
    <property type="match status" value="1"/>
</dbReference>
<evidence type="ECO:0000256" key="9">
    <source>
        <dbReference type="HAMAP-Rule" id="MF_00639"/>
    </source>
</evidence>
<dbReference type="PROSITE" id="PS01011">
    <property type="entry name" value="FOLYLPOLYGLU_SYNT_1"/>
    <property type="match status" value="1"/>
</dbReference>
<keyword evidence="7 9" id="KW-0067">ATP-binding</keyword>
<dbReference type="Gene3D" id="3.40.50.720">
    <property type="entry name" value="NAD(P)-binding Rossmann-like Domain"/>
    <property type="match status" value="1"/>
</dbReference>
<evidence type="ECO:0000256" key="3">
    <source>
        <dbReference type="ARBA" id="ARBA00022490"/>
    </source>
</evidence>
<feature type="binding site" evidence="9">
    <location>
        <begin position="137"/>
        <end position="143"/>
    </location>
    <ligand>
        <name>ATP</name>
        <dbReference type="ChEBI" id="CHEBI:30616"/>
    </ligand>
</feature>
<keyword evidence="14" id="KW-1185">Reference proteome</keyword>
<feature type="domain" description="Mur ligase central" evidence="12">
    <location>
        <begin position="135"/>
        <end position="251"/>
    </location>
</feature>
<dbReference type="InterPro" id="IPR036615">
    <property type="entry name" value="Mur_ligase_C_dom_sf"/>
</dbReference>
<evidence type="ECO:0000313" key="13">
    <source>
        <dbReference type="EMBL" id="AWB84355.1"/>
    </source>
</evidence>
<dbReference type="GO" id="GO:0005737">
    <property type="term" value="C:cytoplasm"/>
    <property type="evidence" value="ECO:0007669"/>
    <property type="project" value="UniProtKB-SubCell"/>
</dbReference>
<dbReference type="GO" id="GO:0008764">
    <property type="term" value="F:UDP-N-acetylmuramoylalanine-D-glutamate ligase activity"/>
    <property type="evidence" value="ECO:0007669"/>
    <property type="project" value="UniProtKB-UniRule"/>
</dbReference>
<comment type="subcellular location">
    <subcellularLocation>
        <location evidence="1 9 10">Cytoplasm</location>
    </subcellularLocation>
</comment>
<comment type="similarity">
    <text evidence="9">Belongs to the MurCDEF family.</text>
</comment>
<organism evidence="13 14">
    <name type="scientific">Corynebacterium liangguodongii</name>
    <dbReference type="NCBI Taxonomy" id="2079535"/>
    <lineage>
        <taxon>Bacteria</taxon>
        <taxon>Bacillati</taxon>
        <taxon>Actinomycetota</taxon>
        <taxon>Actinomycetes</taxon>
        <taxon>Mycobacteriales</taxon>
        <taxon>Corynebacteriaceae</taxon>
        <taxon>Corynebacterium</taxon>
    </lineage>
</organism>
<dbReference type="InterPro" id="IPR004101">
    <property type="entry name" value="Mur_ligase_C"/>
</dbReference>
<dbReference type="InterPro" id="IPR018109">
    <property type="entry name" value="Folylpolyglutamate_synth_CS"/>
</dbReference>
<comment type="pathway">
    <text evidence="2 9 10">Cell wall biogenesis; peptidoglycan biosynthesis.</text>
</comment>
<evidence type="ECO:0000259" key="12">
    <source>
        <dbReference type="Pfam" id="PF08245"/>
    </source>
</evidence>
<dbReference type="GO" id="GO:0051301">
    <property type="term" value="P:cell division"/>
    <property type="evidence" value="ECO:0007669"/>
    <property type="project" value="UniProtKB-KW"/>
</dbReference>
<dbReference type="Gene3D" id="3.90.190.20">
    <property type="entry name" value="Mur ligase, C-terminal domain"/>
    <property type="match status" value="1"/>
</dbReference>
<dbReference type="GO" id="GO:0008360">
    <property type="term" value="P:regulation of cell shape"/>
    <property type="evidence" value="ECO:0007669"/>
    <property type="project" value="UniProtKB-KW"/>
</dbReference>
<comment type="function">
    <text evidence="9 10">Cell wall formation. Catalyzes the addition of glutamate to the nucleotide precursor UDP-N-acetylmuramoyl-L-alanine (UMA).</text>
</comment>
<evidence type="ECO:0000256" key="7">
    <source>
        <dbReference type="ARBA" id="ARBA00022840"/>
    </source>
</evidence>
<evidence type="ECO:0000259" key="11">
    <source>
        <dbReference type="Pfam" id="PF02875"/>
    </source>
</evidence>
<keyword evidence="8 9" id="KW-0131">Cell cycle</keyword>
<evidence type="ECO:0000256" key="1">
    <source>
        <dbReference type="ARBA" id="ARBA00004496"/>
    </source>
</evidence>
<dbReference type="RefSeq" id="WP_108404364.1">
    <property type="nucleotide sequence ID" value="NZ_CP026948.1"/>
</dbReference>
<accession>A0A2S0WEZ7</accession>
<dbReference type="GO" id="GO:0071555">
    <property type="term" value="P:cell wall organization"/>
    <property type="evidence" value="ECO:0007669"/>
    <property type="project" value="UniProtKB-KW"/>
</dbReference>
<keyword evidence="5 9" id="KW-0132">Cell division</keyword>
<dbReference type="GO" id="GO:0004326">
    <property type="term" value="F:tetrahydrofolylpolyglutamate synthase activity"/>
    <property type="evidence" value="ECO:0007669"/>
    <property type="project" value="InterPro"/>
</dbReference>
<feature type="domain" description="Mur ligase C-terminal" evidence="11">
    <location>
        <begin position="336"/>
        <end position="461"/>
    </location>
</feature>
<dbReference type="UniPathway" id="UPA00219"/>
<dbReference type="Proteomes" id="UP000244754">
    <property type="component" value="Chromosome"/>
</dbReference>
<dbReference type="SUPFAM" id="SSF51984">
    <property type="entry name" value="MurCD N-terminal domain"/>
    <property type="match status" value="1"/>
</dbReference>
<protein>
    <recommendedName>
        <fullName evidence="9 10">UDP-N-acetylmuramoylalanine--D-glutamate ligase</fullName>
        <ecNumber evidence="9 10">6.3.2.9</ecNumber>
    </recommendedName>
    <alternativeName>
        <fullName evidence="9">D-glutamic acid-adding enzyme</fullName>
    </alternativeName>
    <alternativeName>
        <fullName evidence="9">UDP-N-acetylmuramoyl-L-alanyl-D-glutamate synthetase</fullName>
    </alternativeName>
</protein>
<evidence type="ECO:0000256" key="6">
    <source>
        <dbReference type="ARBA" id="ARBA00022741"/>
    </source>
</evidence>
<keyword evidence="3 9" id="KW-0963">Cytoplasm</keyword>
<keyword evidence="4 9" id="KW-0436">Ligase</keyword>
<dbReference type="Pfam" id="PF21799">
    <property type="entry name" value="MurD-like_N"/>
    <property type="match status" value="1"/>
</dbReference>
<name>A0A2S0WEZ7_9CORY</name>
<dbReference type="PANTHER" id="PTHR43692">
    <property type="entry name" value="UDP-N-ACETYLMURAMOYLALANINE--D-GLUTAMATE LIGASE"/>
    <property type="match status" value="1"/>
</dbReference>
<dbReference type="OrthoDB" id="9809796at2"/>
<dbReference type="Gene3D" id="3.40.1190.10">
    <property type="entry name" value="Mur-like, catalytic domain"/>
    <property type="match status" value="1"/>
</dbReference>
<dbReference type="InterPro" id="IPR005762">
    <property type="entry name" value="MurD"/>
</dbReference>
<dbReference type="KEGG" id="clia:C3E79_07555"/>
<evidence type="ECO:0000256" key="2">
    <source>
        <dbReference type="ARBA" id="ARBA00004752"/>
    </source>
</evidence>
<sequence length="487" mass="49458">MTQGNNAGAQGAGVGAALGGAEFEGTVLVAGAGVSGLGALELLRAAGVRSAVADDSAERRGQAAQRFGVEALSTADAAGRLGEFSAVVTSPGWRPDSPLLVEAALAGVEVLGDVEACYRLDRAGVFGAPRRWLVVTGTNGKTTTTGMLASIMSCAGAETGLRAMACGNIGVAIGEALVARERVDVLVAELSSFQLHWSSKLRADAGVLLNLAEDHIDWHGSFEAYAEAKAKVLESVVAVAGVDDPDVARLVGLTGRDDIVGFTLARPAEGQVGVVDGRILWRRGGVDVDVASAAGIEPQGVAGVLDALAAAAVAVTQGVAPRHIQAGLERYRVGGHRGAVVHRGRGVEWVDNSKATNPHAANVALAGGAAAGGERSVIWVAGGQLKGAEIDQLVADHAAKFRAVALLGADRQAFQEALRRHAPGVEVFTTDATDPREAMESCVAFAAARALPGDTVILAPAAASLDMFTGMAARGDAFAAAAVKYCT</sequence>
<dbReference type="GO" id="GO:0005524">
    <property type="term" value="F:ATP binding"/>
    <property type="evidence" value="ECO:0007669"/>
    <property type="project" value="UniProtKB-UniRule"/>
</dbReference>
<dbReference type="GO" id="GO:0009252">
    <property type="term" value="P:peptidoglycan biosynthetic process"/>
    <property type="evidence" value="ECO:0007669"/>
    <property type="project" value="UniProtKB-UniRule"/>
</dbReference>
<evidence type="ECO:0000313" key="14">
    <source>
        <dbReference type="Proteomes" id="UP000244754"/>
    </source>
</evidence>
<dbReference type="EC" id="6.3.2.9" evidence="9 10"/>
<gene>
    <name evidence="9" type="primary">murD</name>
    <name evidence="13" type="ORF">C3E79_07555</name>
</gene>
<comment type="catalytic activity">
    <reaction evidence="9 10">
        <text>UDP-N-acetyl-alpha-D-muramoyl-L-alanine + D-glutamate + ATP = UDP-N-acetyl-alpha-D-muramoyl-L-alanyl-D-glutamate + ADP + phosphate + H(+)</text>
        <dbReference type="Rhea" id="RHEA:16429"/>
        <dbReference type="ChEBI" id="CHEBI:15378"/>
        <dbReference type="ChEBI" id="CHEBI:29986"/>
        <dbReference type="ChEBI" id="CHEBI:30616"/>
        <dbReference type="ChEBI" id="CHEBI:43474"/>
        <dbReference type="ChEBI" id="CHEBI:83898"/>
        <dbReference type="ChEBI" id="CHEBI:83900"/>
        <dbReference type="ChEBI" id="CHEBI:456216"/>
        <dbReference type="EC" id="6.3.2.9"/>
    </reaction>
</comment>
<keyword evidence="9 10" id="KW-0961">Cell wall biogenesis/degradation</keyword>
<keyword evidence="9 10" id="KW-0573">Peptidoglycan synthesis</keyword>
<dbReference type="EMBL" id="CP026948">
    <property type="protein sequence ID" value="AWB84355.1"/>
    <property type="molecule type" value="Genomic_DNA"/>
</dbReference>
<evidence type="ECO:0000256" key="10">
    <source>
        <dbReference type="RuleBase" id="RU003664"/>
    </source>
</evidence>
<evidence type="ECO:0000256" key="4">
    <source>
        <dbReference type="ARBA" id="ARBA00022598"/>
    </source>
</evidence>
<evidence type="ECO:0000256" key="8">
    <source>
        <dbReference type="ARBA" id="ARBA00023306"/>
    </source>
</evidence>
<dbReference type="Pfam" id="PF08245">
    <property type="entry name" value="Mur_ligase_M"/>
    <property type="match status" value="1"/>
</dbReference>
<dbReference type="HAMAP" id="MF_00639">
    <property type="entry name" value="MurD"/>
    <property type="match status" value="1"/>
</dbReference>
<dbReference type="SUPFAM" id="SSF53623">
    <property type="entry name" value="MurD-like peptide ligases, catalytic domain"/>
    <property type="match status" value="1"/>
</dbReference>
<dbReference type="AlphaFoldDB" id="A0A2S0WEZ7"/>
<dbReference type="NCBIfam" id="TIGR01087">
    <property type="entry name" value="murD"/>
    <property type="match status" value="1"/>
</dbReference>
<proteinExistence type="inferred from homology"/>